<proteinExistence type="inferred from homology"/>
<keyword evidence="2" id="KW-0813">Transport</keyword>
<keyword evidence="1 2" id="KW-0874">Quinone</keyword>
<dbReference type="InterPro" id="IPR001135">
    <property type="entry name" value="NADH_Q_OxRdtase_suD"/>
</dbReference>
<gene>
    <name evidence="2" type="primary">nuoD</name>
    <name evidence="4" type="ORF">HNQ41_002259</name>
</gene>
<dbReference type="EC" id="7.1.1.-" evidence="2"/>
<dbReference type="Proteomes" id="UP000551878">
    <property type="component" value="Unassembled WGS sequence"/>
</dbReference>
<dbReference type="RefSeq" id="WP_184664504.1">
    <property type="nucleotide sequence ID" value="NZ_JACHHB010000010.1"/>
</dbReference>
<dbReference type="Pfam" id="PF00346">
    <property type="entry name" value="Complex1_49kDa"/>
    <property type="match status" value="2"/>
</dbReference>
<comment type="catalytic activity">
    <reaction evidence="2">
        <text>a quinone + NADH + 5 H(+)(in) = a quinol + NAD(+) + 4 H(+)(out)</text>
        <dbReference type="Rhea" id="RHEA:57888"/>
        <dbReference type="ChEBI" id="CHEBI:15378"/>
        <dbReference type="ChEBI" id="CHEBI:24646"/>
        <dbReference type="ChEBI" id="CHEBI:57540"/>
        <dbReference type="ChEBI" id="CHEBI:57945"/>
        <dbReference type="ChEBI" id="CHEBI:132124"/>
    </reaction>
</comment>
<keyword evidence="2" id="KW-1003">Cell membrane</keyword>
<dbReference type="GO" id="GO:0051287">
    <property type="term" value="F:NAD binding"/>
    <property type="evidence" value="ECO:0007669"/>
    <property type="project" value="InterPro"/>
</dbReference>
<dbReference type="GO" id="GO:0005886">
    <property type="term" value="C:plasma membrane"/>
    <property type="evidence" value="ECO:0007669"/>
    <property type="project" value="UniProtKB-SubCell"/>
</dbReference>
<evidence type="ECO:0000259" key="3">
    <source>
        <dbReference type="Pfam" id="PF00346"/>
    </source>
</evidence>
<evidence type="ECO:0000256" key="2">
    <source>
        <dbReference type="HAMAP-Rule" id="MF_01358"/>
    </source>
</evidence>
<dbReference type="EMBL" id="JACHHB010000010">
    <property type="protein sequence ID" value="MBB5174065.1"/>
    <property type="molecule type" value="Genomic_DNA"/>
</dbReference>
<organism evidence="4 5">
    <name type="scientific">Texcoconibacillus texcoconensis</name>
    <dbReference type="NCBI Taxonomy" id="1095777"/>
    <lineage>
        <taxon>Bacteria</taxon>
        <taxon>Bacillati</taxon>
        <taxon>Bacillota</taxon>
        <taxon>Bacilli</taxon>
        <taxon>Bacillales</taxon>
        <taxon>Bacillaceae</taxon>
        <taxon>Texcoconibacillus</taxon>
    </lineage>
</organism>
<protein>
    <recommendedName>
        <fullName evidence="2">NADH-quinone oxidoreductase subunit D</fullName>
        <ecNumber evidence="2">7.1.1.-</ecNumber>
    </recommendedName>
    <alternativeName>
        <fullName evidence="2">NADH dehydrogenase I subunit D</fullName>
    </alternativeName>
    <alternativeName>
        <fullName evidence="2">NDH-1 subunit D</fullName>
    </alternativeName>
</protein>
<dbReference type="InterPro" id="IPR029014">
    <property type="entry name" value="NiFe-Hase_large"/>
</dbReference>
<evidence type="ECO:0000313" key="5">
    <source>
        <dbReference type="Proteomes" id="UP000551878"/>
    </source>
</evidence>
<comment type="subcellular location">
    <subcellularLocation>
        <location evidence="2">Cell membrane</location>
        <topology evidence="2">Peripheral membrane protein</topology>
        <orientation evidence="2">Cytoplasmic side</orientation>
    </subcellularLocation>
</comment>
<dbReference type="PANTHER" id="PTHR11993:SF10">
    <property type="entry name" value="NADH DEHYDROGENASE [UBIQUINONE] IRON-SULFUR PROTEIN 2, MITOCHONDRIAL"/>
    <property type="match status" value="1"/>
</dbReference>
<comment type="similarity">
    <text evidence="2">Belongs to the complex I 49 kDa subunit family.</text>
</comment>
<sequence length="370" mass="42330">MTTHTEEMTLNMGPQHPSTHGVFRLKVTVRGETITSAEPIIGYLHRGSEKLAEGLAYSQFIPYTDRLDYMNAMTNNYIYCASVEELMGLEIPERAEYLRILTMELNRVASHLLWWGTFMLDMGAISPFLYAFRDRDHILDRLNEISGARMTFNYMRIGGVKWDAPEGWIDRVKETVELIRENIHDYDTLVTGNEIFQARSKGVGYISKENAVNWGLSGPALRASGVKFDIRKDEPYSIYDRFDFDIPTREEGDVFARYKVRIAEIYESLKIVEQACEQIPDEGEIIHKKGKRLMMIKPPEGEVYKRAEASKGEIGVYLVSNKKKEPYRVKLRRPSFVNVEILEELLIGQPIANLVAIFGSLDVVLGEVDA</sequence>
<dbReference type="SUPFAM" id="SSF56762">
    <property type="entry name" value="HydB/Nqo4-like"/>
    <property type="match status" value="1"/>
</dbReference>
<evidence type="ECO:0000313" key="4">
    <source>
        <dbReference type="EMBL" id="MBB5174065.1"/>
    </source>
</evidence>
<dbReference type="PANTHER" id="PTHR11993">
    <property type="entry name" value="NADH-UBIQUINONE OXIDOREDUCTASE 49 KDA SUBUNIT"/>
    <property type="match status" value="1"/>
</dbReference>
<dbReference type="HAMAP" id="MF_01358">
    <property type="entry name" value="NDH1_NuoD"/>
    <property type="match status" value="1"/>
</dbReference>
<comment type="caution">
    <text evidence="4">The sequence shown here is derived from an EMBL/GenBank/DDBJ whole genome shotgun (WGS) entry which is preliminary data.</text>
</comment>
<comment type="subunit">
    <text evidence="2">NDH-1 is composed of 14 different subunits. Subunits NuoB, C, D, E, F, and G constitute the peripheral sector of the complex.</text>
</comment>
<keyword evidence="2" id="KW-0472">Membrane</keyword>
<comment type="function">
    <text evidence="2">NDH-1 shuttles electrons from NADH, via FMN and iron-sulfur (Fe-S) centers, to quinones in the respiratory chain. The immediate electron acceptor for the enzyme in this species is believed to be a menaquinone. Couples the redox reaction to proton translocation (for every two electrons transferred, four hydrogen ions are translocated across the cytoplasmic membrane), and thus conserves the redox energy in a proton gradient.</text>
</comment>
<dbReference type="NCBIfam" id="NF004739">
    <property type="entry name" value="PRK06075.1"/>
    <property type="match status" value="1"/>
</dbReference>
<dbReference type="InterPro" id="IPR022885">
    <property type="entry name" value="NDH1_su_D/H"/>
</dbReference>
<feature type="domain" description="NADH-quinone oxidoreductase subunit D" evidence="3">
    <location>
        <begin position="296"/>
        <end position="369"/>
    </location>
</feature>
<dbReference type="GO" id="GO:0050136">
    <property type="term" value="F:NADH dehydrogenase (quinone) (non-electrogenic) activity"/>
    <property type="evidence" value="ECO:0007669"/>
    <property type="project" value="UniProtKB-UniRule"/>
</dbReference>
<evidence type="ECO:0000256" key="1">
    <source>
        <dbReference type="ARBA" id="ARBA00022719"/>
    </source>
</evidence>
<keyword evidence="5" id="KW-1185">Reference proteome</keyword>
<dbReference type="GO" id="GO:0048038">
    <property type="term" value="F:quinone binding"/>
    <property type="evidence" value="ECO:0007669"/>
    <property type="project" value="UniProtKB-KW"/>
</dbReference>
<reference evidence="4 5" key="1">
    <citation type="submission" date="2020-08" db="EMBL/GenBank/DDBJ databases">
        <title>Genomic Encyclopedia of Type Strains, Phase IV (KMG-IV): sequencing the most valuable type-strain genomes for metagenomic binning, comparative biology and taxonomic classification.</title>
        <authorList>
            <person name="Goeker M."/>
        </authorList>
    </citation>
    <scope>NUCLEOTIDE SEQUENCE [LARGE SCALE GENOMIC DNA]</scope>
    <source>
        <strain evidence="4 5">DSM 24696</strain>
    </source>
</reference>
<dbReference type="AlphaFoldDB" id="A0A840QRT0"/>
<keyword evidence="2" id="KW-1278">Translocase</keyword>
<name>A0A840QRT0_9BACI</name>
<dbReference type="Gene3D" id="1.10.645.10">
    <property type="entry name" value="Cytochrome-c3 Hydrogenase, chain B"/>
    <property type="match status" value="1"/>
</dbReference>
<keyword evidence="2" id="KW-0520">NAD</keyword>
<feature type="domain" description="NADH-quinone oxidoreductase subunit D" evidence="3">
    <location>
        <begin position="121"/>
        <end position="292"/>
    </location>
</feature>
<accession>A0A840QRT0</accession>
<dbReference type="NCBIfam" id="NF008974">
    <property type="entry name" value="PRK12322.1"/>
    <property type="match status" value="1"/>
</dbReference>